<name>A0A9P6WNW6_9ASCO</name>
<dbReference type="InterPro" id="IPR037171">
    <property type="entry name" value="NagB/RpiA_transferase-like"/>
</dbReference>
<comment type="cofactor">
    <cofactor evidence="7">
        <name>Mg(2+)</name>
        <dbReference type="ChEBI" id="CHEBI:18420"/>
    </cofactor>
</comment>
<dbReference type="PANTHER" id="PTHR23407:SF1">
    <property type="entry name" value="5-FORMYLTETRAHYDROFOLATE CYCLO-LIGASE"/>
    <property type="match status" value="1"/>
</dbReference>
<dbReference type="GO" id="GO:0030272">
    <property type="term" value="F:5-formyltetrahydrofolate cyclo-ligase activity"/>
    <property type="evidence" value="ECO:0007669"/>
    <property type="project" value="UniProtKB-EC"/>
</dbReference>
<evidence type="ECO:0000313" key="9">
    <source>
        <dbReference type="Proteomes" id="UP000697127"/>
    </source>
</evidence>
<gene>
    <name evidence="8" type="primary">FAU1</name>
    <name evidence="8" type="ORF">C6P40_002226</name>
</gene>
<dbReference type="EMBL" id="PUHW01000025">
    <property type="protein sequence ID" value="KAG0690594.1"/>
    <property type="molecule type" value="Genomic_DNA"/>
</dbReference>
<dbReference type="Pfam" id="PF01812">
    <property type="entry name" value="5-FTHF_cyc-lig"/>
    <property type="match status" value="1"/>
</dbReference>
<accession>A0A9P6WNW6</accession>
<protein>
    <recommendedName>
        <fullName evidence="5 7">5-formyltetrahydrofolate cyclo-ligase</fullName>
        <ecNumber evidence="5 7">6.3.3.2</ecNumber>
    </recommendedName>
</protein>
<dbReference type="SUPFAM" id="SSF100950">
    <property type="entry name" value="NagB/RpiA/CoA transferase-like"/>
    <property type="match status" value="1"/>
</dbReference>
<evidence type="ECO:0000313" key="8">
    <source>
        <dbReference type="EMBL" id="KAG0690594.1"/>
    </source>
</evidence>
<dbReference type="AlphaFoldDB" id="A0A9P6WNW6"/>
<dbReference type="InterPro" id="IPR024185">
    <property type="entry name" value="FTHF_cligase-like_sf"/>
</dbReference>
<evidence type="ECO:0000256" key="5">
    <source>
        <dbReference type="ARBA" id="ARBA00038966"/>
    </source>
</evidence>
<evidence type="ECO:0000256" key="2">
    <source>
        <dbReference type="ARBA" id="ARBA00022741"/>
    </source>
</evidence>
<dbReference type="InterPro" id="IPR002698">
    <property type="entry name" value="FTHF_cligase"/>
</dbReference>
<dbReference type="Proteomes" id="UP000697127">
    <property type="component" value="Unassembled WGS sequence"/>
</dbReference>
<dbReference type="GO" id="GO:0005524">
    <property type="term" value="F:ATP binding"/>
    <property type="evidence" value="ECO:0007669"/>
    <property type="project" value="UniProtKB-KW"/>
</dbReference>
<reference evidence="8" key="1">
    <citation type="submission" date="2020-11" db="EMBL/GenBank/DDBJ databases">
        <title>Kefir isolates.</title>
        <authorList>
            <person name="Marcisauskas S."/>
            <person name="Kim Y."/>
            <person name="Blasche S."/>
        </authorList>
    </citation>
    <scope>NUCLEOTIDE SEQUENCE</scope>
    <source>
        <strain evidence="8">Olga-1</strain>
    </source>
</reference>
<keyword evidence="2 6" id="KW-0547">Nucleotide-binding</keyword>
<comment type="similarity">
    <text evidence="1 7">Belongs to the 5-formyltetrahydrofolate cyclo-ligase family.</text>
</comment>
<feature type="binding site" evidence="6">
    <location>
        <begin position="158"/>
        <end position="166"/>
    </location>
    <ligand>
        <name>ATP</name>
        <dbReference type="ChEBI" id="CHEBI:30616"/>
    </ligand>
</feature>
<sequence length="224" mass="26006">MSLRTLKNATRKEIGNKLNVLDNVQIKQQSDQTANTLSTFPPFQKAQNIAVYLNLPNKELHTDKIITNCLNSNKKVYLPRIELLNTFNDYKNFPNQKSCLHFLSINNQFEIDNLQLRGKYKIREPNYHINNSNDLLLNNEKLDLILLPGVAFSNNCMRLGHGAGFYDDFIKRYREKYNEIPLLVGIGLPDQLIDDHKLLHIEDHDEPLDFVIIADHIYSSNKQK</sequence>
<keyword evidence="7" id="KW-0460">Magnesium</keyword>
<dbReference type="NCBIfam" id="TIGR02727">
    <property type="entry name" value="MTHFS_bact"/>
    <property type="match status" value="1"/>
</dbReference>
<dbReference type="OrthoDB" id="2015992at2759"/>
<dbReference type="GO" id="GO:0035999">
    <property type="term" value="P:tetrahydrofolate interconversion"/>
    <property type="evidence" value="ECO:0007669"/>
    <property type="project" value="TreeGrafter"/>
</dbReference>
<dbReference type="GO" id="GO:0046872">
    <property type="term" value="F:metal ion binding"/>
    <property type="evidence" value="ECO:0007669"/>
    <property type="project" value="UniProtKB-KW"/>
</dbReference>
<evidence type="ECO:0000256" key="7">
    <source>
        <dbReference type="RuleBase" id="RU361279"/>
    </source>
</evidence>
<dbReference type="GO" id="GO:0005739">
    <property type="term" value="C:mitochondrion"/>
    <property type="evidence" value="ECO:0007669"/>
    <property type="project" value="TreeGrafter"/>
</dbReference>
<feature type="binding site" evidence="6">
    <location>
        <begin position="7"/>
        <end position="11"/>
    </location>
    <ligand>
        <name>ATP</name>
        <dbReference type="ChEBI" id="CHEBI:30616"/>
    </ligand>
</feature>
<evidence type="ECO:0000256" key="1">
    <source>
        <dbReference type="ARBA" id="ARBA00010638"/>
    </source>
</evidence>
<feature type="binding site" evidence="6">
    <location>
        <position position="53"/>
    </location>
    <ligand>
        <name>substrate</name>
    </ligand>
</feature>
<comment type="caution">
    <text evidence="8">The sequence shown here is derived from an EMBL/GenBank/DDBJ whole genome shotgun (WGS) entry which is preliminary data.</text>
</comment>
<evidence type="ECO:0000256" key="6">
    <source>
        <dbReference type="PIRSR" id="PIRSR006806-1"/>
    </source>
</evidence>
<organism evidence="8 9">
    <name type="scientific">Pichia californica</name>
    <dbReference type="NCBI Taxonomy" id="460514"/>
    <lineage>
        <taxon>Eukaryota</taxon>
        <taxon>Fungi</taxon>
        <taxon>Dikarya</taxon>
        <taxon>Ascomycota</taxon>
        <taxon>Saccharomycotina</taxon>
        <taxon>Pichiomycetes</taxon>
        <taxon>Pichiales</taxon>
        <taxon>Pichiaceae</taxon>
        <taxon>Pichia</taxon>
    </lineage>
</organism>
<dbReference type="GO" id="GO:0009396">
    <property type="term" value="P:folic acid-containing compound biosynthetic process"/>
    <property type="evidence" value="ECO:0007669"/>
    <property type="project" value="TreeGrafter"/>
</dbReference>
<keyword evidence="3 6" id="KW-0067">ATP-binding</keyword>
<dbReference type="PIRSF" id="PIRSF006806">
    <property type="entry name" value="FTHF_cligase"/>
    <property type="match status" value="1"/>
</dbReference>
<comment type="catalytic activity">
    <reaction evidence="4 7">
        <text>(6S)-5-formyl-5,6,7,8-tetrahydrofolate + ATP = (6R)-5,10-methenyltetrahydrofolate + ADP + phosphate</text>
        <dbReference type="Rhea" id="RHEA:10488"/>
        <dbReference type="ChEBI" id="CHEBI:30616"/>
        <dbReference type="ChEBI" id="CHEBI:43474"/>
        <dbReference type="ChEBI" id="CHEBI:57455"/>
        <dbReference type="ChEBI" id="CHEBI:57457"/>
        <dbReference type="ChEBI" id="CHEBI:456216"/>
        <dbReference type="EC" id="6.3.3.2"/>
    </reaction>
</comment>
<keyword evidence="9" id="KW-1185">Reference proteome</keyword>
<evidence type="ECO:0000256" key="3">
    <source>
        <dbReference type="ARBA" id="ARBA00022840"/>
    </source>
</evidence>
<dbReference type="EC" id="6.3.3.2" evidence="5 7"/>
<proteinExistence type="inferred from homology"/>
<dbReference type="Gene3D" id="3.40.50.10420">
    <property type="entry name" value="NagB/RpiA/CoA transferase-like"/>
    <property type="match status" value="1"/>
</dbReference>
<keyword evidence="7" id="KW-0479">Metal-binding</keyword>
<evidence type="ECO:0000256" key="4">
    <source>
        <dbReference type="ARBA" id="ARBA00036539"/>
    </source>
</evidence>
<feature type="binding site" evidence="6">
    <location>
        <position position="59"/>
    </location>
    <ligand>
        <name>substrate</name>
    </ligand>
</feature>
<dbReference type="PANTHER" id="PTHR23407">
    <property type="entry name" value="ATPASE INHIBITOR/5-FORMYLTETRAHYDROFOLATE CYCLO-LIGASE"/>
    <property type="match status" value="1"/>
</dbReference>